<dbReference type="AlphaFoldDB" id="A0A346AZN8"/>
<dbReference type="Pfam" id="PF01381">
    <property type="entry name" value="HTH_3"/>
    <property type="match status" value="1"/>
</dbReference>
<organism evidence="3 4">
    <name type="scientific">Megasphaera stantonii</name>
    <dbReference type="NCBI Taxonomy" id="2144175"/>
    <lineage>
        <taxon>Bacteria</taxon>
        <taxon>Bacillati</taxon>
        <taxon>Bacillota</taxon>
        <taxon>Negativicutes</taxon>
        <taxon>Veillonellales</taxon>
        <taxon>Veillonellaceae</taxon>
        <taxon>Megasphaera</taxon>
    </lineage>
</organism>
<accession>A0A346AZN8</accession>
<dbReference type="PANTHER" id="PTHR46558">
    <property type="entry name" value="TRACRIPTIONAL REGULATORY PROTEIN-RELATED-RELATED"/>
    <property type="match status" value="1"/>
</dbReference>
<dbReference type="PANTHER" id="PTHR46558:SF4">
    <property type="entry name" value="DNA-BIDING PHAGE PROTEIN"/>
    <property type="match status" value="1"/>
</dbReference>
<dbReference type="CDD" id="cd00093">
    <property type="entry name" value="HTH_XRE"/>
    <property type="match status" value="1"/>
</dbReference>
<evidence type="ECO:0000259" key="2">
    <source>
        <dbReference type="PROSITE" id="PS50943"/>
    </source>
</evidence>
<evidence type="ECO:0000313" key="3">
    <source>
        <dbReference type="EMBL" id="AXL21331.1"/>
    </source>
</evidence>
<dbReference type="GO" id="GO:0003677">
    <property type="term" value="F:DNA binding"/>
    <property type="evidence" value="ECO:0007669"/>
    <property type="project" value="UniProtKB-KW"/>
</dbReference>
<dbReference type="Gene3D" id="1.10.260.40">
    <property type="entry name" value="lambda repressor-like DNA-binding domains"/>
    <property type="match status" value="1"/>
</dbReference>
<dbReference type="InterPro" id="IPR010982">
    <property type="entry name" value="Lambda_DNA-bd_dom_sf"/>
</dbReference>
<gene>
    <name evidence="3" type="ORF">DKB62_07025</name>
</gene>
<keyword evidence="1" id="KW-0238">DNA-binding</keyword>
<dbReference type="Proteomes" id="UP000254337">
    <property type="component" value="Chromosome"/>
</dbReference>
<dbReference type="SMART" id="SM00530">
    <property type="entry name" value="HTH_XRE"/>
    <property type="match status" value="1"/>
</dbReference>
<feature type="domain" description="HTH cro/C1-type" evidence="2">
    <location>
        <begin position="26"/>
        <end position="80"/>
    </location>
</feature>
<proteinExistence type="predicted"/>
<dbReference type="EMBL" id="CP029462">
    <property type="protein sequence ID" value="AXL21331.1"/>
    <property type="molecule type" value="Genomic_DNA"/>
</dbReference>
<evidence type="ECO:0000256" key="1">
    <source>
        <dbReference type="ARBA" id="ARBA00023125"/>
    </source>
</evidence>
<dbReference type="OrthoDB" id="1629646at2"/>
<keyword evidence="4" id="KW-1185">Reference proteome</keyword>
<sequence>MYSPFFYILEPYKENRTAMETIGERIKQLRLRLGLTQAEFGSLFHVSKQAVHSWENNINMPDVASLIEIADYGRIPVCTLLGYPHEYCQLRDAKKIKDPKTDYQTFSGREIRLINRFRTLSSAQQKAIEVILGIRND</sequence>
<reference evidence="3 4" key="1">
    <citation type="submission" date="2018-05" db="EMBL/GenBank/DDBJ databases">
        <title>Complete genome sequence of Megasphaera sp. AJH120T, isolated from the ceca of a chicken.</title>
        <authorList>
            <person name="Maki J."/>
            <person name="Looft T."/>
        </authorList>
    </citation>
    <scope>NUCLEOTIDE SEQUENCE [LARGE SCALE GENOMIC DNA]</scope>
    <source>
        <strain evidence="3 4">AJH120</strain>
    </source>
</reference>
<dbReference type="InterPro" id="IPR001387">
    <property type="entry name" value="Cro/C1-type_HTH"/>
</dbReference>
<dbReference type="SUPFAM" id="SSF47413">
    <property type="entry name" value="lambda repressor-like DNA-binding domains"/>
    <property type="match status" value="1"/>
</dbReference>
<dbReference type="KEGG" id="meg:DKB62_07025"/>
<name>A0A346AZN8_9FIRM</name>
<evidence type="ECO:0000313" key="4">
    <source>
        <dbReference type="Proteomes" id="UP000254337"/>
    </source>
</evidence>
<dbReference type="PROSITE" id="PS50943">
    <property type="entry name" value="HTH_CROC1"/>
    <property type="match status" value="1"/>
</dbReference>
<protein>
    <submittedName>
        <fullName evidence="3">XRE family transcriptional regulator</fullName>
    </submittedName>
</protein>